<dbReference type="RefSeq" id="WP_183168125.1">
    <property type="nucleotide sequence ID" value="NZ_JACHXI010000031.1"/>
</dbReference>
<dbReference type="InterPro" id="IPR022289">
    <property type="entry name" value="PRTRC_protein-C"/>
</dbReference>
<evidence type="ECO:0000313" key="2">
    <source>
        <dbReference type="Proteomes" id="UP000549250"/>
    </source>
</evidence>
<dbReference type="EMBL" id="JACHXI010000031">
    <property type="protein sequence ID" value="MBB3105264.1"/>
    <property type="molecule type" value="Genomic_DNA"/>
</dbReference>
<dbReference type="AlphaFoldDB" id="A0A839TAU8"/>
<proteinExistence type="predicted"/>
<organism evidence="1 2">
    <name type="scientific">Azomonas macrocytogenes</name>
    <name type="common">Azotobacter macrocytogenes</name>
    <dbReference type="NCBI Taxonomy" id="69962"/>
    <lineage>
        <taxon>Bacteria</taxon>
        <taxon>Pseudomonadati</taxon>
        <taxon>Pseudomonadota</taxon>
        <taxon>Gammaproteobacteria</taxon>
        <taxon>Pseudomonadales</taxon>
        <taxon>Pseudomonadaceae</taxon>
        <taxon>Azomonas</taxon>
    </lineage>
</organism>
<reference evidence="1 2" key="1">
    <citation type="submission" date="2020-08" db="EMBL/GenBank/DDBJ databases">
        <title>Genomic Encyclopedia of Type Strains, Phase III (KMG-III): the genomes of soil and plant-associated and newly described type strains.</title>
        <authorList>
            <person name="Whitman W."/>
        </authorList>
    </citation>
    <scope>NUCLEOTIDE SEQUENCE [LARGE SCALE GENOMIC DNA]</scope>
    <source>
        <strain evidence="1 2">CECT 4462</strain>
    </source>
</reference>
<sequence>MTAAIITLDRVFRYSDRDLPDPDSGMQPEAVLKHYARQFPRLVGAKIVAPIQEEDRYVYEFRKASFGDKG</sequence>
<dbReference type="InterPro" id="IPR032866">
    <property type="entry name" value="Prok_Ub"/>
</dbReference>
<dbReference type="Pfam" id="PF14454">
    <property type="entry name" value="Prok_Ub"/>
    <property type="match status" value="1"/>
</dbReference>
<comment type="caution">
    <text evidence="1">The sequence shown here is derived from an EMBL/GenBank/DDBJ whole genome shotgun (WGS) entry which is preliminary data.</text>
</comment>
<dbReference type="NCBIfam" id="TIGR03738">
    <property type="entry name" value="PRTRC_C"/>
    <property type="match status" value="1"/>
</dbReference>
<evidence type="ECO:0000313" key="1">
    <source>
        <dbReference type="EMBL" id="MBB3105264.1"/>
    </source>
</evidence>
<gene>
    <name evidence="1" type="ORF">FHR87_003700</name>
</gene>
<dbReference type="Proteomes" id="UP000549250">
    <property type="component" value="Unassembled WGS sequence"/>
</dbReference>
<accession>A0A839TAU8</accession>
<name>A0A839TAU8_AZOMA</name>
<protein>
    <submittedName>
        <fullName evidence="1">PRTRC genetic system protein C</fullName>
    </submittedName>
</protein>
<keyword evidence="2" id="KW-1185">Reference proteome</keyword>